<evidence type="ECO:0000256" key="1">
    <source>
        <dbReference type="SAM" id="MobiDB-lite"/>
    </source>
</evidence>
<organism evidence="2 3">
    <name type="scientific">Aeromicrobium chenweiae</name>
    <dbReference type="NCBI Taxonomy" id="2079793"/>
    <lineage>
        <taxon>Bacteria</taxon>
        <taxon>Bacillati</taxon>
        <taxon>Actinomycetota</taxon>
        <taxon>Actinomycetes</taxon>
        <taxon>Propionibacteriales</taxon>
        <taxon>Nocardioidaceae</taxon>
        <taxon>Aeromicrobium</taxon>
    </lineage>
</organism>
<dbReference type="OrthoDB" id="9809583at2"/>
<dbReference type="GO" id="GO:0004553">
    <property type="term" value="F:hydrolase activity, hydrolyzing O-glycosyl compounds"/>
    <property type="evidence" value="ECO:0007669"/>
    <property type="project" value="InterPro"/>
</dbReference>
<sequence>MRPHTRPGGGRARRASLLGVAAVVAGSLLLAPSGSGEAVERAAAATSARATIATESVAWKPSANARTRNLRPRTSAATLHLTPRRRAGVKSVSMRSPLSTGAVTPAGTTVRTTAQLRISQPGRRLTFRVREVRAGRVVASRSATIRPSSRGWRRVTVTLRTTRAGSRIQLFVGARRVRGLARLRVADIRATVTPRPVAAQPVRNTPCSDIDYSAPGQGVETFREDFDGSSIDRARWRVRDDTFLNQDKAWITKDAVSVHDGYLDIRGRRLAESQWRLNPQALSLANVVRDYSTGYVDTIDSAGYGNAAANRFGQKYGHFEIRALVPSQATMSRGIWPAFWLRADHQAGEIDPMESYGAPTIRSFDPSSSYEWNSWADTAEGSMTGIVKRQTHGRADVGTDKIWQGWHTFAVNWSPRCLRYLYDGRTVGIVDFDDPRTASYFRERTFDDTFHIRLNMQIGSSYWGWPDPEHTRDDFSYKVDWVRVHQGTGLVAGR</sequence>
<evidence type="ECO:0000313" key="3">
    <source>
        <dbReference type="Proteomes" id="UP000244384"/>
    </source>
</evidence>
<dbReference type="InterPro" id="IPR013320">
    <property type="entry name" value="ConA-like_dom_sf"/>
</dbReference>
<accession>A0A5F2EPG7</accession>
<dbReference type="PROSITE" id="PS51762">
    <property type="entry name" value="GH16_2"/>
    <property type="match status" value="1"/>
</dbReference>
<dbReference type="InterPro" id="IPR050546">
    <property type="entry name" value="Glycosyl_Hydrlase_16"/>
</dbReference>
<dbReference type="SMR" id="A0A2S0WLY1"/>
<dbReference type="RefSeq" id="WP_108578003.1">
    <property type="nucleotide sequence ID" value="NZ_CP026952.1"/>
</dbReference>
<dbReference type="Pfam" id="PF00722">
    <property type="entry name" value="Glyco_hydro_16"/>
    <property type="match status" value="1"/>
</dbReference>
<dbReference type="InterPro" id="IPR000757">
    <property type="entry name" value="Beta-glucanase-like"/>
</dbReference>
<gene>
    <name evidence="2" type="ORF">C3E78_09170</name>
</gene>
<dbReference type="EMBL" id="CP026952">
    <property type="protein sequence ID" value="AWB92358.1"/>
    <property type="molecule type" value="Genomic_DNA"/>
</dbReference>
<dbReference type="Gene3D" id="2.60.120.200">
    <property type="match status" value="1"/>
</dbReference>
<dbReference type="AlphaFoldDB" id="A0A2S0WLY1"/>
<name>A0A2S0WLY1_9ACTN</name>
<dbReference type="Proteomes" id="UP000244384">
    <property type="component" value="Chromosome"/>
</dbReference>
<dbReference type="PANTHER" id="PTHR10963">
    <property type="entry name" value="GLYCOSYL HYDROLASE-RELATED"/>
    <property type="match status" value="1"/>
</dbReference>
<reference evidence="3" key="1">
    <citation type="submission" date="2018-01" db="EMBL/GenBank/DDBJ databases">
        <authorList>
            <person name="Li J."/>
        </authorList>
    </citation>
    <scope>NUCLEOTIDE SEQUENCE [LARGE SCALE GENOMIC DNA]</scope>
    <source>
        <strain evidence="3">592</strain>
    </source>
</reference>
<dbReference type="GO" id="GO:0005975">
    <property type="term" value="P:carbohydrate metabolic process"/>
    <property type="evidence" value="ECO:0007669"/>
    <property type="project" value="InterPro"/>
</dbReference>
<keyword evidence="3" id="KW-1185">Reference proteome</keyword>
<dbReference type="PANTHER" id="PTHR10963:SF60">
    <property type="entry name" value="GRAM-NEGATIVE BACTERIA-BINDING PROTEIN 1-RELATED"/>
    <property type="match status" value="1"/>
</dbReference>
<protein>
    <submittedName>
        <fullName evidence="2">Uncharacterized protein</fullName>
    </submittedName>
</protein>
<feature type="region of interest" description="Disordered" evidence="1">
    <location>
        <begin position="85"/>
        <end position="105"/>
    </location>
</feature>
<feature type="compositionally biased region" description="Polar residues" evidence="1">
    <location>
        <begin position="93"/>
        <end position="105"/>
    </location>
</feature>
<dbReference type="KEGG" id="aez:C3E78_09170"/>
<dbReference type="CDD" id="cd08023">
    <property type="entry name" value="GH16_laminarinase_like"/>
    <property type="match status" value="1"/>
</dbReference>
<accession>A0A2S0WLY1</accession>
<evidence type="ECO:0000313" key="2">
    <source>
        <dbReference type="EMBL" id="AWB92358.1"/>
    </source>
</evidence>
<dbReference type="SUPFAM" id="SSF49899">
    <property type="entry name" value="Concanavalin A-like lectins/glucanases"/>
    <property type="match status" value="1"/>
</dbReference>
<proteinExistence type="predicted"/>